<gene>
    <name evidence="2" type="ORF">RI543_005174</name>
</gene>
<dbReference type="InterPro" id="IPR005024">
    <property type="entry name" value="Snf7_fam"/>
</dbReference>
<dbReference type="AlphaFoldDB" id="A0AAN7WI30"/>
<comment type="caution">
    <text evidence="2">The sequence shown here is derived from an EMBL/GenBank/DDBJ whole genome shotgun (WGS) entry which is preliminary data.</text>
</comment>
<dbReference type="Pfam" id="PF03357">
    <property type="entry name" value="Snf7"/>
    <property type="match status" value="1"/>
</dbReference>
<organism evidence="2 3">
    <name type="scientific">Arxiozyma heterogenica</name>
    <dbReference type="NCBI Taxonomy" id="278026"/>
    <lineage>
        <taxon>Eukaryota</taxon>
        <taxon>Fungi</taxon>
        <taxon>Dikarya</taxon>
        <taxon>Ascomycota</taxon>
        <taxon>Saccharomycotina</taxon>
        <taxon>Saccharomycetes</taxon>
        <taxon>Saccharomycetales</taxon>
        <taxon>Saccharomycetaceae</taxon>
        <taxon>Arxiozyma</taxon>
    </lineage>
</organism>
<reference evidence="3" key="1">
    <citation type="submission" date="2023-07" db="EMBL/GenBank/DDBJ databases">
        <title>A draft genome of Kazachstania heterogenica Y-27499.</title>
        <authorList>
            <person name="Donic C."/>
            <person name="Kralova J.S."/>
            <person name="Fidel L."/>
            <person name="Ben-Dor S."/>
            <person name="Jung S."/>
        </authorList>
    </citation>
    <scope>NUCLEOTIDE SEQUENCE [LARGE SCALE GENOMIC DNA]</scope>
    <source>
        <strain evidence="3">Y27499</strain>
    </source>
</reference>
<feature type="coiled-coil region" evidence="1">
    <location>
        <begin position="13"/>
        <end position="54"/>
    </location>
</feature>
<dbReference type="Gene3D" id="6.10.140.1230">
    <property type="match status" value="1"/>
</dbReference>
<evidence type="ECO:0000313" key="2">
    <source>
        <dbReference type="EMBL" id="KAK5773545.1"/>
    </source>
</evidence>
<name>A0AAN7WI30_9SACH</name>
<dbReference type="GO" id="GO:0007034">
    <property type="term" value="P:vacuolar transport"/>
    <property type="evidence" value="ECO:0007669"/>
    <property type="project" value="InterPro"/>
</dbReference>
<evidence type="ECO:0000313" key="3">
    <source>
        <dbReference type="Proteomes" id="UP001306508"/>
    </source>
</evidence>
<accession>A0AAN7WI30</accession>
<dbReference type="PANTHER" id="PTHR10476">
    <property type="entry name" value="CHARGED MULTIVESICULAR BODY PROTEIN"/>
    <property type="match status" value="1"/>
</dbReference>
<evidence type="ECO:0000256" key="1">
    <source>
        <dbReference type="SAM" id="Coils"/>
    </source>
</evidence>
<keyword evidence="1" id="KW-0175">Coiled coil</keyword>
<protein>
    <submittedName>
        <fullName evidence="2">Uncharacterized protein</fullName>
    </submittedName>
</protein>
<dbReference type="Proteomes" id="UP001306508">
    <property type="component" value="Unassembled WGS sequence"/>
</dbReference>
<sequence length="251" mass="29372">MFQWFFGKQLTPQERLRKNLRSLQRTQRELDREILKLQQQVKVLQTNIKRSIQNNQMNAARIQAKDLVRSNNYITRFQNVKLQLQAIELRIQTIKSNDSMIKSMVDASRVLNQMNQGVNLPNLNRIIMDFERQNDIMDQKQEIIDETMDDMNYVGEDDTDLLENEDQQANEIIEKIMDEIGVDISAKMNKSMVPNNDIINQNDEAQLNNDISIATKNKYTMSSQQGETLMSTGEMDNEDELLQQRLNSLKK</sequence>
<dbReference type="EMBL" id="JAWIZZ010000074">
    <property type="protein sequence ID" value="KAK5773545.1"/>
    <property type="molecule type" value="Genomic_DNA"/>
</dbReference>
<proteinExistence type="predicted"/>
<keyword evidence="3" id="KW-1185">Reference proteome</keyword>